<dbReference type="RefSeq" id="WP_253063209.1">
    <property type="nucleotide sequence ID" value="NZ_JAMXWM010000019.1"/>
</dbReference>
<comment type="caution">
    <text evidence="4">Lacks conserved residue(s) required for the propagation of feature annotation.</text>
</comment>
<comment type="function">
    <text evidence="4 5">Catalyzes the interconversion of 2-phosphoglycerate and 3-phosphoglycerate.</text>
</comment>
<dbReference type="SMART" id="SM00855">
    <property type="entry name" value="PGAM"/>
    <property type="match status" value="1"/>
</dbReference>
<feature type="site" description="Transition state stabilizer" evidence="4">
    <location>
        <position position="181"/>
    </location>
</feature>
<keyword evidence="3 4" id="KW-0413">Isomerase</keyword>
<evidence type="ECO:0000313" key="6">
    <source>
        <dbReference type="EMBL" id="MFD2692986.1"/>
    </source>
</evidence>
<comment type="catalytic activity">
    <reaction evidence="4 5">
        <text>(2R)-2-phosphoglycerate = (2R)-3-phosphoglycerate</text>
        <dbReference type="Rhea" id="RHEA:15901"/>
        <dbReference type="ChEBI" id="CHEBI:58272"/>
        <dbReference type="ChEBI" id="CHEBI:58289"/>
        <dbReference type="EC" id="5.4.2.11"/>
    </reaction>
</comment>
<name>A0ABW5S045_9BACL</name>
<dbReference type="InterPro" id="IPR029033">
    <property type="entry name" value="His_PPase_superfam"/>
</dbReference>
<comment type="similarity">
    <text evidence="1 4">Belongs to the phosphoglycerate mutase family. BPG-dependent PGAM subfamily.</text>
</comment>
<dbReference type="EC" id="5.4.2.11" evidence="4 5"/>
<feature type="binding site" evidence="4">
    <location>
        <begin position="86"/>
        <end position="89"/>
    </location>
    <ligand>
        <name>substrate</name>
    </ligand>
</feature>
<dbReference type="GO" id="GO:0004619">
    <property type="term" value="F:phosphoglycerate mutase activity"/>
    <property type="evidence" value="ECO:0007669"/>
    <property type="project" value="UniProtKB-EC"/>
</dbReference>
<reference evidence="7" key="1">
    <citation type="journal article" date="2019" name="Int. J. Syst. Evol. Microbiol.">
        <title>The Global Catalogue of Microorganisms (GCM) 10K type strain sequencing project: providing services to taxonomists for standard genome sequencing and annotation.</title>
        <authorList>
            <consortium name="The Broad Institute Genomics Platform"/>
            <consortium name="The Broad Institute Genome Sequencing Center for Infectious Disease"/>
            <person name="Wu L."/>
            <person name="Ma J."/>
        </authorList>
    </citation>
    <scope>NUCLEOTIDE SEQUENCE [LARGE SCALE GENOMIC DNA]</scope>
    <source>
        <strain evidence="7">TISTR 2466</strain>
    </source>
</reference>
<dbReference type="NCBIfam" id="NF010713">
    <property type="entry name" value="PRK14115.1"/>
    <property type="match status" value="1"/>
</dbReference>
<protein>
    <recommendedName>
        <fullName evidence="4 5">2,3-bisphosphoglycerate-dependent phosphoglycerate mutase</fullName>
        <shortName evidence="4">BPG-dependent PGAM</shortName>
        <shortName evidence="4">PGAM</shortName>
        <shortName evidence="4">Phosphoglyceromutase</shortName>
        <shortName evidence="4">dPGM</shortName>
        <ecNumber evidence="4 5">5.4.2.11</ecNumber>
    </recommendedName>
</protein>
<feature type="binding site" evidence="4">
    <location>
        <begin position="7"/>
        <end position="14"/>
    </location>
    <ligand>
        <name>substrate</name>
    </ligand>
</feature>
<dbReference type="SUPFAM" id="SSF53254">
    <property type="entry name" value="Phosphoglycerate mutase-like"/>
    <property type="match status" value="1"/>
</dbReference>
<dbReference type="PROSITE" id="PS00175">
    <property type="entry name" value="PG_MUTASE"/>
    <property type="match status" value="1"/>
</dbReference>
<keyword evidence="2 4" id="KW-0324">Glycolysis</keyword>
<dbReference type="CDD" id="cd07067">
    <property type="entry name" value="HP_PGM_like"/>
    <property type="match status" value="1"/>
</dbReference>
<evidence type="ECO:0000256" key="4">
    <source>
        <dbReference type="HAMAP-Rule" id="MF_01039"/>
    </source>
</evidence>
<evidence type="ECO:0000313" key="7">
    <source>
        <dbReference type="Proteomes" id="UP001597399"/>
    </source>
</evidence>
<feature type="active site" description="Tele-phosphohistidine intermediate" evidence="4">
    <location>
        <position position="8"/>
    </location>
</feature>
<proteinExistence type="inferred from homology"/>
<sequence length="234" mass="26802">MKLVVVRHGESAFNESNLFSGWEDVELTKKGIEEAKRAGARLAQQQIVFDHAFTSVLKRSIQSLNYILQEMNQDWLPVQKTWRLNERSYGALQRLNKAETAERQGKELVNRWRKSYDALPPMLDLSDPRHPIHDPRYRDVDPRLLPGGESLKTTLDRVLPCWADQIAPLLTEGKNILVVSHRNTLRALVKFLENISDDAIIHVDVPTGIPVVYEFDQNLNIVSKKELTGQTTIQ</sequence>
<feature type="binding site" evidence="4">
    <location>
        <position position="59"/>
    </location>
    <ligand>
        <name>substrate</name>
    </ligand>
</feature>
<feature type="active site" description="Proton donor/acceptor" evidence="4">
    <location>
        <position position="86"/>
    </location>
</feature>
<dbReference type="Gene3D" id="3.40.50.1240">
    <property type="entry name" value="Phosphoglycerate mutase-like"/>
    <property type="match status" value="1"/>
</dbReference>
<dbReference type="HAMAP" id="MF_01039">
    <property type="entry name" value="PGAM_GpmA"/>
    <property type="match status" value="1"/>
</dbReference>
<evidence type="ECO:0000256" key="3">
    <source>
        <dbReference type="ARBA" id="ARBA00023235"/>
    </source>
</evidence>
<dbReference type="InterPro" id="IPR001345">
    <property type="entry name" value="PG/BPGM_mutase_AS"/>
</dbReference>
<gene>
    <name evidence="4 6" type="primary">gpmA</name>
    <name evidence="6" type="ORF">ACFSUE_04975</name>
</gene>
<keyword evidence="7" id="KW-1185">Reference proteome</keyword>
<dbReference type="PANTHER" id="PTHR11931">
    <property type="entry name" value="PHOSPHOGLYCERATE MUTASE"/>
    <property type="match status" value="1"/>
</dbReference>
<dbReference type="NCBIfam" id="TIGR01258">
    <property type="entry name" value="pgm_1"/>
    <property type="match status" value="1"/>
</dbReference>
<accession>A0ABW5S045</accession>
<dbReference type="Proteomes" id="UP001597399">
    <property type="component" value="Unassembled WGS sequence"/>
</dbReference>
<keyword evidence="4" id="KW-0312">Gluconeogenesis</keyword>
<feature type="binding site" evidence="4">
    <location>
        <begin position="20"/>
        <end position="21"/>
    </location>
    <ligand>
        <name>substrate</name>
    </ligand>
</feature>
<feature type="binding site" evidence="4">
    <location>
        <position position="97"/>
    </location>
    <ligand>
        <name>substrate</name>
    </ligand>
</feature>
<dbReference type="InterPro" id="IPR005952">
    <property type="entry name" value="Phosphogly_mut1"/>
</dbReference>
<comment type="pathway">
    <text evidence="4 5">Carbohydrate degradation; glycolysis; pyruvate from D-glyceraldehyde 3-phosphate: step 3/5.</text>
</comment>
<evidence type="ECO:0000256" key="1">
    <source>
        <dbReference type="ARBA" id="ARBA00006717"/>
    </source>
</evidence>
<dbReference type="Pfam" id="PF00300">
    <property type="entry name" value="His_Phos_1"/>
    <property type="match status" value="2"/>
</dbReference>
<evidence type="ECO:0000256" key="5">
    <source>
        <dbReference type="RuleBase" id="RU004512"/>
    </source>
</evidence>
<evidence type="ECO:0000256" key="2">
    <source>
        <dbReference type="ARBA" id="ARBA00023152"/>
    </source>
</evidence>
<organism evidence="6 7">
    <name type="scientific">Sporolactobacillus shoreicorticis</name>
    <dbReference type="NCBI Taxonomy" id="1923877"/>
    <lineage>
        <taxon>Bacteria</taxon>
        <taxon>Bacillati</taxon>
        <taxon>Bacillota</taxon>
        <taxon>Bacilli</taxon>
        <taxon>Bacillales</taxon>
        <taxon>Sporolactobacillaceae</taxon>
        <taxon>Sporolactobacillus</taxon>
    </lineage>
</organism>
<dbReference type="InterPro" id="IPR013078">
    <property type="entry name" value="His_Pase_superF_clade-1"/>
</dbReference>
<dbReference type="PIRSF" id="PIRSF000709">
    <property type="entry name" value="6PFK_2-Ptase"/>
    <property type="match status" value="1"/>
</dbReference>
<comment type="caution">
    <text evidence="6">The sequence shown here is derived from an EMBL/GenBank/DDBJ whole genome shotgun (WGS) entry which is preliminary data.</text>
</comment>
<dbReference type="EMBL" id="JBHUMQ010000013">
    <property type="protein sequence ID" value="MFD2692986.1"/>
    <property type="molecule type" value="Genomic_DNA"/>
</dbReference>